<evidence type="ECO:0000313" key="3">
    <source>
        <dbReference type="Proteomes" id="UP001163046"/>
    </source>
</evidence>
<accession>A0A9W9Z4G0</accession>
<reference evidence="2" key="1">
    <citation type="submission" date="2023-01" db="EMBL/GenBank/DDBJ databases">
        <title>Genome assembly of the deep-sea coral Lophelia pertusa.</title>
        <authorList>
            <person name="Herrera S."/>
            <person name="Cordes E."/>
        </authorList>
    </citation>
    <scope>NUCLEOTIDE SEQUENCE</scope>
    <source>
        <strain evidence="2">USNM1676648</strain>
        <tissue evidence="2">Polyp</tissue>
    </source>
</reference>
<protein>
    <submittedName>
        <fullName evidence="2">Uncharacterized protein</fullName>
    </submittedName>
</protein>
<name>A0A9W9Z4G0_9CNID</name>
<gene>
    <name evidence="2" type="ORF">OS493_001861</name>
</gene>
<dbReference type="OrthoDB" id="5983632at2759"/>
<evidence type="ECO:0000313" key="2">
    <source>
        <dbReference type="EMBL" id="KAJ7375123.1"/>
    </source>
</evidence>
<evidence type="ECO:0000256" key="1">
    <source>
        <dbReference type="SAM" id="MobiDB-lite"/>
    </source>
</evidence>
<keyword evidence="3" id="KW-1185">Reference proteome</keyword>
<dbReference type="Proteomes" id="UP001163046">
    <property type="component" value="Unassembled WGS sequence"/>
</dbReference>
<organism evidence="2 3">
    <name type="scientific">Desmophyllum pertusum</name>
    <dbReference type="NCBI Taxonomy" id="174260"/>
    <lineage>
        <taxon>Eukaryota</taxon>
        <taxon>Metazoa</taxon>
        <taxon>Cnidaria</taxon>
        <taxon>Anthozoa</taxon>
        <taxon>Hexacorallia</taxon>
        <taxon>Scleractinia</taxon>
        <taxon>Caryophylliina</taxon>
        <taxon>Caryophylliidae</taxon>
        <taxon>Desmophyllum</taxon>
    </lineage>
</organism>
<comment type="caution">
    <text evidence="2">The sequence shown here is derived from an EMBL/GenBank/DDBJ whole genome shotgun (WGS) entry which is preliminary data.</text>
</comment>
<proteinExistence type="predicted"/>
<feature type="region of interest" description="Disordered" evidence="1">
    <location>
        <begin position="101"/>
        <end position="126"/>
    </location>
</feature>
<dbReference type="AlphaFoldDB" id="A0A9W9Z4G0"/>
<sequence length="126" mass="14646">MERKKCFEEVDPELQYHLLTSFNNVKTKEQQDQYLTGMIVASDPTWVGDRKKGGKFHEANKGRKQTTYTYYIPTESNRRIVVCKEAFMSIHGIGSAWLKRIRSTSPQSRQGRHRNRPNKITAATIQ</sequence>
<dbReference type="EMBL" id="MU826826">
    <property type="protein sequence ID" value="KAJ7375123.1"/>
    <property type="molecule type" value="Genomic_DNA"/>
</dbReference>